<dbReference type="Pfam" id="PF16898">
    <property type="entry name" value="TOPRIM_C"/>
    <property type="match status" value="1"/>
</dbReference>
<dbReference type="PRINTS" id="PR01158">
    <property type="entry name" value="TOPISMRASEII"/>
</dbReference>
<dbReference type="EC" id="5.6.2.2" evidence="5"/>
<comment type="cofactor">
    <cofactor evidence="3">
        <name>Mg(2+)</name>
        <dbReference type="ChEBI" id="CHEBI:18420"/>
    </cofactor>
</comment>
<dbReference type="PANTHER" id="PTHR10169:SF38">
    <property type="entry name" value="DNA TOPOISOMERASE 2"/>
    <property type="match status" value="1"/>
</dbReference>
<dbReference type="SUPFAM" id="SSF55874">
    <property type="entry name" value="ATPase domain of HSP90 chaperone/DNA topoisomerase II/histidine kinase"/>
    <property type="match status" value="1"/>
</dbReference>
<dbReference type="FunFam" id="3.90.199.10:FF:000002">
    <property type="entry name" value="DNA topoisomerase 2"/>
    <property type="match status" value="1"/>
</dbReference>
<dbReference type="InterPro" id="IPR031660">
    <property type="entry name" value="TOPRIM_C"/>
</dbReference>
<accession>A0A6C0JYN3</accession>
<comment type="catalytic activity">
    <reaction evidence="1">
        <text>ATP-dependent breakage, passage and rejoining of double-stranded DNA.</text>
        <dbReference type="EC" id="5.6.2.2"/>
    </reaction>
</comment>
<keyword evidence="6" id="KW-0479">Metal-binding</keyword>
<keyword evidence="12" id="KW-0413">Isomerase</keyword>
<reference evidence="16" key="1">
    <citation type="journal article" date="2020" name="Nature">
        <title>Giant virus diversity and host interactions through global metagenomics.</title>
        <authorList>
            <person name="Schulz F."/>
            <person name="Roux S."/>
            <person name="Paez-Espino D."/>
            <person name="Jungbluth S."/>
            <person name="Walsh D.A."/>
            <person name="Denef V.J."/>
            <person name="McMahon K.D."/>
            <person name="Konstantinidis K.T."/>
            <person name="Eloe-Fadrosh E.A."/>
            <person name="Kyrpides N.C."/>
            <person name="Woyke T."/>
        </authorList>
    </citation>
    <scope>NUCLEOTIDE SEQUENCE</scope>
    <source>
        <strain evidence="16">GVMAG-S-1101164-164</strain>
    </source>
</reference>
<keyword evidence="10" id="KW-0799">Topoisomerase</keyword>
<dbReference type="InterPro" id="IPR001154">
    <property type="entry name" value="TopoII_euk"/>
</dbReference>
<dbReference type="InterPro" id="IPR018522">
    <property type="entry name" value="TopoIIA_CS"/>
</dbReference>
<proteinExistence type="inferred from homology"/>
<dbReference type="EMBL" id="MN740745">
    <property type="protein sequence ID" value="QHU09810.1"/>
    <property type="molecule type" value="Genomic_DNA"/>
</dbReference>
<evidence type="ECO:0000256" key="10">
    <source>
        <dbReference type="ARBA" id="ARBA00023029"/>
    </source>
</evidence>
<dbReference type="Gene3D" id="3.30.1360.40">
    <property type="match status" value="1"/>
</dbReference>
<dbReference type="Gene3D" id="3.40.50.670">
    <property type="match status" value="1"/>
</dbReference>
<feature type="domain" description="Topo IIA-type catalytic" evidence="15">
    <location>
        <begin position="665"/>
        <end position="1075"/>
    </location>
</feature>
<dbReference type="InterPro" id="IPR013758">
    <property type="entry name" value="Topo_IIA_A/C_ab"/>
</dbReference>
<evidence type="ECO:0000256" key="11">
    <source>
        <dbReference type="ARBA" id="ARBA00023125"/>
    </source>
</evidence>
<dbReference type="InterPro" id="IPR002205">
    <property type="entry name" value="Topo_IIA_dom_A"/>
</dbReference>
<keyword evidence="9" id="KW-0460">Magnesium</keyword>
<evidence type="ECO:0000259" key="14">
    <source>
        <dbReference type="PROSITE" id="PS50880"/>
    </source>
</evidence>
<evidence type="ECO:0000256" key="1">
    <source>
        <dbReference type="ARBA" id="ARBA00000185"/>
    </source>
</evidence>
<dbReference type="InterPro" id="IPR013760">
    <property type="entry name" value="Topo_IIA-like_dom_sf"/>
</dbReference>
<dbReference type="GO" id="GO:0003677">
    <property type="term" value="F:DNA binding"/>
    <property type="evidence" value="ECO:0007669"/>
    <property type="project" value="UniProtKB-KW"/>
</dbReference>
<dbReference type="PROSITE" id="PS50880">
    <property type="entry name" value="TOPRIM"/>
    <property type="match status" value="1"/>
</dbReference>
<dbReference type="GO" id="GO:0005634">
    <property type="term" value="C:nucleus"/>
    <property type="evidence" value="ECO:0007669"/>
    <property type="project" value="TreeGrafter"/>
</dbReference>
<keyword evidence="11" id="KW-0238">DNA-binding</keyword>
<dbReference type="PROSITE" id="PS52040">
    <property type="entry name" value="TOPO_IIA"/>
    <property type="match status" value="1"/>
</dbReference>
<dbReference type="SUPFAM" id="SSF54211">
    <property type="entry name" value="Ribosomal protein S5 domain 2-like"/>
    <property type="match status" value="1"/>
</dbReference>
<dbReference type="SUPFAM" id="SSF56719">
    <property type="entry name" value="Type II DNA topoisomerase"/>
    <property type="match status" value="1"/>
</dbReference>
<evidence type="ECO:0000256" key="13">
    <source>
        <dbReference type="SAM" id="Coils"/>
    </source>
</evidence>
<dbReference type="GO" id="GO:0046872">
    <property type="term" value="F:metal ion binding"/>
    <property type="evidence" value="ECO:0007669"/>
    <property type="project" value="UniProtKB-KW"/>
</dbReference>
<sequence length="1092" mass="124785">MADLSKQYRKHTHREHILSLPDTYIGSIENSVEDVFVVNEETFEEQPISNFNPGFYKLFDELLVNAHDHVVRLRQRKSDQPVKNIQFSILDNKVIVVRNDGESIDIDKHPEYGIYIPQMIFGELLTSTNYDKEEKKLVGGKNGYGVKLVNIFSKEMKITIVDGKRGLKYTQTFTNNMSEVGVPVVQKCSTKPFVEVSWMPDFARFGWTDAIPAGIQHVLQRRVYDLAMTVGKDVKVTWCNNHIKFRDLGTYASWYLPADATVLTDTPQSGWTIAVSDSPSDKAFSISFVNGIWTRSGKHVDEITNQIVSHIATYLESKKKIKVKPAMIRDSLAVFIHCFVENPTFTSQTKEVMTSKVSCKLSDDFLKKTVTKLNVVNQVLSAQEAKDMKDMKKTDGKKQSKISGIPKLDDATHAGTLKSQECTLILTEGDSAKAMALSGLSQDQRKFFGVFPLKGKLLNVKDISAKRVETTEEIANLKKIIGLESGKKYDSIRSLRYGRILIMTDQDYDGSHIRGLLINMFHELWHELIQIPGFIAYMATPIVKANKGKLSKVFYTQYEYEEWRKTDGARGWHVKYYKGLGTSTRDEAKDYFKTLNVVPYSYSGKSDYWIDLAFNKSKADSRKDWLKTYTRSKIVDAKLGDSLTYDDFVDKDLIHFSNYNLERSIPSVMDGLKTSQRKILFSAFKRNLKSEIRVAQFAGYVSEHSGYHHGEQSLNDAIVGMAQDFVGSNNLAWLAPQGQFGTRLQGGKDSASPRYIHTHLHPYVFDIVPSDDFGCLVYRDDDGTPVEPEWYAPILPMLLVNGSRGIGTGYSTFIPSFDPDELRISLQKWLETGSGLDEQFVPYYRGFRGTIRKINKQDFAVEGVWRCDKDNCIITELPVGTWTSDFRESLDKLLAAGTIKDFTDTSTDTDVLISIKLGPDGMKPIEKLLVDKIKLTNMHAFNARGVIQKYESPNEILKEYASVRLDMYVKRRDYILHQLRDKLPYHENVVRFIRQQCEKDPRPDLRRKTPEECDALLDAEKFVRIKDTFDYLMDLPIRALTLKNAVKHENDLEDLKKKIADLDGKTARQLWLEDLTYYNHHSVFRTTRVCVE</sequence>
<dbReference type="PRINTS" id="PR00418">
    <property type="entry name" value="TPI2FAMILY"/>
</dbReference>
<evidence type="ECO:0000256" key="3">
    <source>
        <dbReference type="ARBA" id="ARBA00001946"/>
    </source>
</evidence>
<dbReference type="PANTHER" id="PTHR10169">
    <property type="entry name" value="DNA TOPOISOMERASE/GYRASE"/>
    <property type="match status" value="1"/>
</dbReference>
<dbReference type="InterPro" id="IPR020568">
    <property type="entry name" value="Ribosomal_Su5_D2-typ_SF"/>
</dbReference>
<dbReference type="PROSITE" id="PS00177">
    <property type="entry name" value="TOPOISOMERASE_II"/>
    <property type="match status" value="1"/>
</dbReference>
<dbReference type="Pfam" id="PF00204">
    <property type="entry name" value="DNA_gyraseB"/>
    <property type="match status" value="1"/>
</dbReference>
<keyword evidence="13" id="KW-0175">Coiled coil</keyword>
<dbReference type="Gene3D" id="3.30.1490.30">
    <property type="match status" value="1"/>
</dbReference>
<evidence type="ECO:0000256" key="9">
    <source>
        <dbReference type="ARBA" id="ARBA00022842"/>
    </source>
</evidence>
<feature type="domain" description="Toprim" evidence="14">
    <location>
        <begin position="422"/>
        <end position="536"/>
    </location>
</feature>
<evidence type="ECO:0000256" key="4">
    <source>
        <dbReference type="ARBA" id="ARBA00011080"/>
    </source>
</evidence>
<dbReference type="Gene3D" id="1.10.268.10">
    <property type="entry name" value="Topoisomerase, domain 3"/>
    <property type="match status" value="1"/>
</dbReference>
<feature type="coiled-coil region" evidence="13">
    <location>
        <begin position="1038"/>
        <end position="1065"/>
    </location>
</feature>
<dbReference type="Gene3D" id="3.90.199.10">
    <property type="entry name" value="Topoisomerase II, domain 5"/>
    <property type="match status" value="1"/>
</dbReference>
<evidence type="ECO:0000256" key="5">
    <source>
        <dbReference type="ARBA" id="ARBA00012895"/>
    </source>
</evidence>
<protein>
    <recommendedName>
        <fullName evidence="5">DNA topoisomerase (ATP-hydrolyzing)</fullName>
        <ecNumber evidence="5">5.6.2.2</ecNumber>
    </recommendedName>
</protein>
<comment type="cofactor">
    <cofactor evidence="2">
        <name>Ca(2+)</name>
        <dbReference type="ChEBI" id="CHEBI:29108"/>
    </cofactor>
</comment>
<dbReference type="FunFam" id="3.40.50.670:FF:000001">
    <property type="entry name" value="DNA topoisomerase 2"/>
    <property type="match status" value="1"/>
</dbReference>
<dbReference type="InterPro" id="IPR013759">
    <property type="entry name" value="Topo_IIA_B_C"/>
</dbReference>
<evidence type="ECO:0000259" key="15">
    <source>
        <dbReference type="PROSITE" id="PS52040"/>
    </source>
</evidence>
<dbReference type="GO" id="GO:0006265">
    <property type="term" value="P:DNA topological change"/>
    <property type="evidence" value="ECO:0007669"/>
    <property type="project" value="InterPro"/>
</dbReference>
<dbReference type="InterPro" id="IPR014721">
    <property type="entry name" value="Ribsml_uS5_D2-typ_fold_subgr"/>
</dbReference>
<dbReference type="InterPro" id="IPR036890">
    <property type="entry name" value="HATPase_C_sf"/>
</dbReference>
<evidence type="ECO:0000313" key="16">
    <source>
        <dbReference type="EMBL" id="QHU09810.1"/>
    </source>
</evidence>
<evidence type="ECO:0000256" key="7">
    <source>
        <dbReference type="ARBA" id="ARBA00022741"/>
    </source>
</evidence>
<evidence type="ECO:0000256" key="12">
    <source>
        <dbReference type="ARBA" id="ARBA00023235"/>
    </source>
</evidence>
<evidence type="ECO:0000256" key="8">
    <source>
        <dbReference type="ARBA" id="ARBA00022840"/>
    </source>
</evidence>
<name>A0A6C0JYN3_9ZZZZ</name>
<keyword evidence="8" id="KW-0067">ATP-binding</keyword>
<dbReference type="InterPro" id="IPR013506">
    <property type="entry name" value="Topo_IIA_bsu_dom2"/>
</dbReference>
<dbReference type="Pfam" id="PF01751">
    <property type="entry name" value="Toprim"/>
    <property type="match status" value="1"/>
</dbReference>
<dbReference type="GO" id="GO:0000712">
    <property type="term" value="P:resolution of meiotic recombination intermediates"/>
    <property type="evidence" value="ECO:0007669"/>
    <property type="project" value="TreeGrafter"/>
</dbReference>
<dbReference type="SMART" id="SM00434">
    <property type="entry name" value="TOP4c"/>
    <property type="match status" value="1"/>
</dbReference>
<comment type="similarity">
    <text evidence="4">Belongs to the type II topoisomerase family.</text>
</comment>
<evidence type="ECO:0000256" key="6">
    <source>
        <dbReference type="ARBA" id="ARBA00022723"/>
    </source>
</evidence>
<dbReference type="Gene3D" id="3.30.565.10">
    <property type="entry name" value="Histidine kinase-like ATPase, C-terminal domain"/>
    <property type="match status" value="1"/>
</dbReference>
<dbReference type="InterPro" id="IPR006171">
    <property type="entry name" value="TOPRIM_dom"/>
</dbReference>
<dbReference type="Pfam" id="PF00521">
    <property type="entry name" value="DNA_topoisoIV"/>
    <property type="match status" value="1"/>
</dbReference>
<dbReference type="SMART" id="SM00433">
    <property type="entry name" value="TOP2c"/>
    <property type="match status" value="1"/>
</dbReference>
<evidence type="ECO:0000256" key="2">
    <source>
        <dbReference type="ARBA" id="ARBA00001913"/>
    </source>
</evidence>
<dbReference type="Gene3D" id="3.30.230.10">
    <property type="match status" value="1"/>
</dbReference>
<dbReference type="InterPro" id="IPR013757">
    <property type="entry name" value="Topo_IIA_A_a_sf"/>
</dbReference>
<keyword evidence="7" id="KW-0547">Nucleotide-binding</keyword>
<dbReference type="GO" id="GO:0005524">
    <property type="term" value="F:ATP binding"/>
    <property type="evidence" value="ECO:0007669"/>
    <property type="project" value="UniProtKB-KW"/>
</dbReference>
<organism evidence="16">
    <name type="scientific">viral metagenome</name>
    <dbReference type="NCBI Taxonomy" id="1070528"/>
    <lineage>
        <taxon>unclassified sequences</taxon>
        <taxon>metagenomes</taxon>
        <taxon>organismal metagenomes</taxon>
    </lineage>
</organism>
<dbReference type="InterPro" id="IPR050634">
    <property type="entry name" value="DNA_Topoisomerase_II"/>
</dbReference>
<dbReference type="AlphaFoldDB" id="A0A6C0JYN3"/>
<dbReference type="InterPro" id="IPR001241">
    <property type="entry name" value="Topo_IIA"/>
</dbReference>
<dbReference type="GO" id="GO:0000819">
    <property type="term" value="P:sister chromatid segregation"/>
    <property type="evidence" value="ECO:0007669"/>
    <property type="project" value="TreeGrafter"/>
</dbReference>
<dbReference type="GO" id="GO:0003918">
    <property type="term" value="F:DNA topoisomerase type II (double strand cut, ATP-hydrolyzing) activity"/>
    <property type="evidence" value="ECO:0007669"/>
    <property type="project" value="UniProtKB-EC"/>
</dbReference>